<gene>
    <name evidence="1" type="ORF">KSP40_PGU006439</name>
</gene>
<keyword evidence="2" id="KW-1185">Reference proteome</keyword>
<organism evidence="1 2">
    <name type="scientific">Platanthera guangdongensis</name>
    <dbReference type="NCBI Taxonomy" id="2320717"/>
    <lineage>
        <taxon>Eukaryota</taxon>
        <taxon>Viridiplantae</taxon>
        <taxon>Streptophyta</taxon>
        <taxon>Embryophyta</taxon>
        <taxon>Tracheophyta</taxon>
        <taxon>Spermatophyta</taxon>
        <taxon>Magnoliopsida</taxon>
        <taxon>Liliopsida</taxon>
        <taxon>Asparagales</taxon>
        <taxon>Orchidaceae</taxon>
        <taxon>Orchidoideae</taxon>
        <taxon>Orchideae</taxon>
        <taxon>Orchidinae</taxon>
        <taxon>Platanthera</taxon>
    </lineage>
</organism>
<comment type="caution">
    <text evidence="1">The sequence shown here is derived from an EMBL/GenBank/DDBJ whole genome shotgun (WGS) entry which is preliminary data.</text>
</comment>
<dbReference type="EMBL" id="JBBWWR010000007">
    <property type="protein sequence ID" value="KAK8964037.1"/>
    <property type="molecule type" value="Genomic_DNA"/>
</dbReference>
<name>A0ABR2MIR0_9ASPA</name>
<proteinExistence type="predicted"/>
<accession>A0ABR2MIR0</accession>
<evidence type="ECO:0000313" key="1">
    <source>
        <dbReference type="EMBL" id="KAK8964037.1"/>
    </source>
</evidence>
<protein>
    <submittedName>
        <fullName evidence="1">Uncharacterized protein</fullName>
    </submittedName>
</protein>
<evidence type="ECO:0000313" key="2">
    <source>
        <dbReference type="Proteomes" id="UP001412067"/>
    </source>
</evidence>
<sequence>MEIKKKGEKNVLTNSSVATGPGATQFAVIRVPLSSFTKTLTIASTAAFEAVYASYPGRFINTSD</sequence>
<dbReference type="Proteomes" id="UP001412067">
    <property type="component" value="Unassembled WGS sequence"/>
</dbReference>
<reference evidence="1 2" key="1">
    <citation type="journal article" date="2022" name="Nat. Plants">
        <title>Genomes of leafy and leafless Platanthera orchids illuminate the evolution of mycoheterotrophy.</title>
        <authorList>
            <person name="Li M.H."/>
            <person name="Liu K.W."/>
            <person name="Li Z."/>
            <person name="Lu H.C."/>
            <person name="Ye Q.L."/>
            <person name="Zhang D."/>
            <person name="Wang J.Y."/>
            <person name="Li Y.F."/>
            <person name="Zhong Z.M."/>
            <person name="Liu X."/>
            <person name="Yu X."/>
            <person name="Liu D.K."/>
            <person name="Tu X.D."/>
            <person name="Liu B."/>
            <person name="Hao Y."/>
            <person name="Liao X.Y."/>
            <person name="Jiang Y.T."/>
            <person name="Sun W.H."/>
            <person name="Chen J."/>
            <person name="Chen Y.Q."/>
            <person name="Ai Y."/>
            <person name="Zhai J.W."/>
            <person name="Wu S.S."/>
            <person name="Zhou Z."/>
            <person name="Hsiao Y.Y."/>
            <person name="Wu W.L."/>
            <person name="Chen Y.Y."/>
            <person name="Lin Y.F."/>
            <person name="Hsu J.L."/>
            <person name="Li C.Y."/>
            <person name="Wang Z.W."/>
            <person name="Zhao X."/>
            <person name="Zhong W.Y."/>
            <person name="Ma X.K."/>
            <person name="Ma L."/>
            <person name="Huang J."/>
            <person name="Chen G.Z."/>
            <person name="Huang M.Z."/>
            <person name="Huang L."/>
            <person name="Peng D.H."/>
            <person name="Luo Y.B."/>
            <person name="Zou S.Q."/>
            <person name="Chen S.P."/>
            <person name="Lan S."/>
            <person name="Tsai W.C."/>
            <person name="Van de Peer Y."/>
            <person name="Liu Z.J."/>
        </authorList>
    </citation>
    <scope>NUCLEOTIDE SEQUENCE [LARGE SCALE GENOMIC DNA]</scope>
    <source>
        <strain evidence="1">Lor288</strain>
    </source>
</reference>